<keyword evidence="6" id="KW-1185">Reference proteome</keyword>
<comment type="caution">
    <text evidence="5">The sequence shown here is derived from an EMBL/GenBank/DDBJ whole genome shotgun (WGS) entry which is preliminary data.</text>
</comment>
<dbReference type="PANTHER" id="PTHR43391">
    <property type="entry name" value="RETINOL DEHYDROGENASE-RELATED"/>
    <property type="match status" value="1"/>
</dbReference>
<dbReference type="InterPro" id="IPR057326">
    <property type="entry name" value="KR_dom"/>
</dbReference>
<dbReference type="PROSITE" id="PS00061">
    <property type="entry name" value="ADH_SHORT"/>
    <property type="match status" value="1"/>
</dbReference>
<dbReference type="OrthoDB" id="658698at2"/>
<dbReference type="SUPFAM" id="SSF51735">
    <property type="entry name" value="NAD(P)-binding Rossmann-fold domains"/>
    <property type="match status" value="1"/>
</dbReference>
<dbReference type="EMBL" id="WJIE01000012">
    <property type="protein sequence ID" value="MRG96552.1"/>
    <property type="molecule type" value="Genomic_DNA"/>
</dbReference>
<feature type="domain" description="Ketoreductase" evidence="4">
    <location>
        <begin position="7"/>
        <end position="185"/>
    </location>
</feature>
<name>A0A6N7PWE8_9BACT</name>
<evidence type="ECO:0000259" key="4">
    <source>
        <dbReference type="SMART" id="SM00822"/>
    </source>
</evidence>
<dbReference type="Pfam" id="PF00106">
    <property type="entry name" value="adh_short"/>
    <property type="match status" value="1"/>
</dbReference>
<dbReference type="InterPro" id="IPR036291">
    <property type="entry name" value="NAD(P)-bd_dom_sf"/>
</dbReference>
<dbReference type="Proteomes" id="UP000440224">
    <property type="component" value="Unassembled WGS sequence"/>
</dbReference>
<proteinExistence type="inferred from homology"/>
<dbReference type="Gene3D" id="3.40.50.720">
    <property type="entry name" value="NAD(P)-binding Rossmann-like Domain"/>
    <property type="match status" value="1"/>
</dbReference>
<organism evidence="5 6">
    <name type="scientific">Polyangium spumosum</name>
    <dbReference type="NCBI Taxonomy" id="889282"/>
    <lineage>
        <taxon>Bacteria</taxon>
        <taxon>Pseudomonadati</taxon>
        <taxon>Myxococcota</taxon>
        <taxon>Polyangia</taxon>
        <taxon>Polyangiales</taxon>
        <taxon>Polyangiaceae</taxon>
        <taxon>Polyangium</taxon>
    </lineage>
</organism>
<dbReference type="CDD" id="cd05233">
    <property type="entry name" value="SDR_c"/>
    <property type="match status" value="1"/>
</dbReference>
<dbReference type="InterPro" id="IPR020904">
    <property type="entry name" value="Sc_DH/Rdtase_CS"/>
</dbReference>
<dbReference type="InterPro" id="IPR002347">
    <property type="entry name" value="SDR_fam"/>
</dbReference>
<evidence type="ECO:0000256" key="2">
    <source>
        <dbReference type="ARBA" id="ARBA00023002"/>
    </source>
</evidence>
<dbReference type="PRINTS" id="PR00081">
    <property type="entry name" value="GDHRDH"/>
</dbReference>
<evidence type="ECO:0000313" key="5">
    <source>
        <dbReference type="EMBL" id="MRG96552.1"/>
    </source>
</evidence>
<dbReference type="GO" id="GO:0016491">
    <property type="term" value="F:oxidoreductase activity"/>
    <property type="evidence" value="ECO:0007669"/>
    <property type="project" value="UniProtKB-KW"/>
</dbReference>
<protein>
    <submittedName>
        <fullName evidence="5">SDR family NAD(P)-dependent oxidoreductase</fullName>
    </submittedName>
</protein>
<gene>
    <name evidence="5" type="ORF">GF068_32200</name>
</gene>
<evidence type="ECO:0000256" key="3">
    <source>
        <dbReference type="RuleBase" id="RU000363"/>
    </source>
</evidence>
<dbReference type="PANTHER" id="PTHR43391:SF12">
    <property type="entry name" value="OXIDOREDUCTASE EPHD-RELATED"/>
    <property type="match status" value="1"/>
</dbReference>
<dbReference type="SMART" id="SM00822">
    <property type="entry name" value="PKS_KR"/>
    <property type="match status" value="1"/>
</dbReference>
<dbReference type="PRINTS" id="PR00080">
    <property type="entry name" value="SDRFAMILY"/>
</dbReference>
<comment type="similarity">
    <text evidence="1 3">Belongs to the short-chain dehydrogenases/reductases (SDR) family.</text>
</comment>
<evidence type="ECO:0000313" key="6">
    <source>
        <dbReference type="Proteomes" id="UP000440224"/>
    </source>
</evidence>
<keyword evidence="2" id="KW-0560">Oxidoreductase</keyword>
<accession>A0A6N7PWE8</accession>
<sequence>MGLRSSGCSVITGAGGGFGRALALELAARGGRLVLSDLHPSAAEETARLARARGAASVTAVGCDVTKMEEVEALAKTCEGPVDLLVNNAGVSSGGLVGDLALEDWRWTIEVDLFGVIHGCHAFVPRMKKQGSGHILNVASAAGLLCAPRMAAYNAAKAGVIAISETLAVELDGTGVGVTVLCPTFFKTDIVNSGRFADPETKKLADKLMSTGRPVEEVVLAALSAVERDELYAVPMADARWLWRLKRVVPSSFRKLVSLGVNLRAKG</sequence>
<dbReference type="RefSeq" id="WP_153823359.1">
    <property type="nucleotide sequence ID" value="NZ_WJIE01000012.1"/>
</dbReference>
<reference evidence="5 6" key="1">
    <citation type="submission" date="2019-10" db="EMBL/GenBank/DDBJ databases">
        <title>A soil myxobacterium in the family Polyangiaceae.</title>
        <authorList>
            <person name="Li Y."/>
            <person name="Wang J."/>
        </authorList>
    </citation>
    <scope>NUCLEOTIDE SEQUENCE [LARGE SCALE GENOMIC DNA]</scope>
    <source>
        <strain evidence="5 6">DSM 14734</strain>
    </source>
</reference>
<evidence type="ECO:0000256" key="1">
    <source>
        <dbReference type="ARBA" id="ARBA00006484"/>
    </source>
</evidence>
<dbReference type="AlphaFoldDB" id="A0A6N7PWE8"/>